<dbReference type="Gene3D" id="3.10.20.880">
    <property type="match status" value="1"/>
</dbReference>
<feature type="non-terminal residue" evidence="3">
    <location>
        <position position="223"/>
    </location>
</feature>
<feature type="domain" description="RACo-like middle region" evidence="2">
    <location>
        <begin position="161"/>
        <end position="222"/>
    </location>
</feature>
<dbReference type="InterPro" id="IPR041414">
    <property type="entry name" value="Raco-like_middle"/>
</dbReference>
<feature type="non-terminal residue" evidence="3">
    <location>
        <position position="1"/>
    </location>
</feature>
<dbReference type="Pfam" id="PF17651">
    <property type="entry name" value="Raco_middle"/>
    <property type="match status" value="1"/>
</dbReference>
<dbReference type="SUPFAM" id="SSF54292">
    <property type="entry name" value="2Fe-2S ferredoxin-like"/>
    <property type="match status" value="1"/>
</dbReference>
<reference evidence="3" key="1">
    <citation type="journal article" date="2014" name="Front. Microbiol.">
        <title>High frequency of phylogenetically diverse reductive dehalogenase-homologous genes in deep subseafloor sedimentary metagenomes.</title>
        <authorList>
            <person name="Kawai M."/>
            <person name="Futagami T."/>
            <person name="Toyoda A."/>
            <person name="Takaki Y."/>
            <person name="Nishi S."/>
            <person name="Hori S."/>
            <person name="Arai W."/>
            <person name="Tsubouchi T."/>
            <person name="Morono Y."/>
            <person name="Uchiyama I."/>
            <person name="Ito T."/>
            <person name="Fujiyama A."/>
            <person name="Inagaki F."/>
            <person name="Takami H."/>
        </authorList>
    </citation>
    <scope>NUCLEOTIDE SEQUENCE</scope>
    <source>
        <strain evidence="3">Expedition CK06-06</strain>
    </source>
</reference>
<dbReference type="Gene3D" id="3.10.20.30">
    <property type="match status" value="1"/>
</dbReference>
<dbReference type="InterPro" id="IPR052911">
    <property type="entry name" value="Corrinoid_activation_enz"/>
</dbReference>
<dbReference type="AlphaFoldDB" id="X0XJL6"/>
<dbReference type="PANTHER" id="PTHR42895:SF2">
    <property type="entry name" value="IRON-SULFUR CLUSTER PROTEIN"/>
    <property type="match status" value="1"/>
</dbReference>
<proteinExistence type="predicted"/>
<evidence type="ECO:0000313" key="3">
    <source>
        <dbReference type="EMBL" id="GAG43370.1"/>
    </source>
</evidence>
<evidence type="ECO:0008006" key="4">
    <source>
        <dbReference type="Google" id="ProtNLM"/>
    </source>
</evidence>
<dbReference type="InterPro" id="IPR040506">
    <property type="entry name" value="RACo_linker"/>
</dbReference>
<dbReference type="PANTHER" id="PTHR42895">
    <property type="entry name" value="IRON-SULFUR CLUSTER-BINDING PROTEIN-RELATED"/>
    <property type="match status" value="1"/>
</dbReference>
<feature type="domain" description="RACo linker region" evidence="1">
    <location>
        <begin position="73"/>
        <end position="158"/>
    </location>
</feature>
<sequence>KVKIEEGSLKRYGIDSRREHLSPMEESEKKFITKHQGLDGYRLACVARIYGDVLVFVPEESRTAKQIVCKPATKRVFDLKPAVRKCYVELVPATLEDPAADWERLQAELTKRFGLRNLTIDYQVLLSLQEAIRRGDWKITASVWMDREVIKVEPGFRERGYGVAVDIGTTTVAAYLCDLTTGGVVATESAMNSQVLYGEDVMSRISYAMANKNGLKTLNQVLV</sequence>
<accession>X0XJL6</accession>
<evidence type="ECO:0000259" key="1">
    <source>
        <dbReference type="Pfam" id="PF17650"/>
    </source>
</evidence>
<evidence type="ECO:0000259" key="2">
    <source>
        <dbReference type="Pfam" id="PF17651"/>
    </source>
</evidence>
<dbReference type="InterPro" id="IPR012675">
    <property type="entry name" value="Beta-grasp_dom_sf"/>
</dbReference>
<dbReference type="GO" id="GO:0051536">
    <property type="term" value="F:iron-sulfur cluster binding"/>
    <property type="evidence" value="ECO:0007669"/>
    <property type="project" value="InterPro"/>
</dbReference>
<name>X0XJL6_9ZZZZ</name>
<organism evidence="3">
    <name type="scientific">marine sediment metagenome</name>
    <dbReference type="NCBI Taxonomy" id="412755"/>
    <lineage>
        <taxon>unclassified sequences</taxon>
        <taxon>metagenomes</taxon>
        <taxon>ecological metagenomes</taxon>
    </lineage>
</organism>
<dbReference type="EMBL" id="BARS01053853">
    <property type="protein sequence ID" value="GAG43370.1"/>
    <property type="molecule type" value="Genomic_DNA"/>
</dbReference>
<dbReference type="InterPro" id="IPR042259">
    <property type="entry name" value="Raco-like_middle_sf"/>
</dbReference>
<comment type="caution">
    <text evidence="3">The sequence shown here is derived from an EMBL/GenBank/DDBJ whole genome shotgun (WGS) entry which is preliminary data.</text>
</comment>
<dbReference type="InterPro" id="IPR036010">
    <property type="entry name" value="2Fe-2S_ferredoxin-like_sf"/>
</dbReference>
<protein>
    <recommendedName>
        <fullName evidence="4">RACo middle region domain-containing protein</fullName>
    </recommendedName>
</protein>
<dbReference type="Pfam" id="PF17650">
    <property type="entry name" value="RACo_linker"/>
    <property type="match status" value="1"/>
</dbReference>
<gene>
    <name evidence="3" type="ORF">S01H1_79829</name>
</gene>
<dbReference type="Gene3D" id="3.30.420.480">
    <property type="entry name" value="Domain of unknown function (DUF4445)"/>
    <property type="match status" value="1"/>
</dbReference>